<comment type="caution">
    <text evidence="1">The sequence shown here is derived from an EMBL/GenBank/DDBJ whole genome shotgun (WGS) entry which is preliminary data.</text>
</comment>
<sequence>MSLLSRDARARFDPFKYVKKWAKELDLPTGDEGENAGLGSMSIFGFDSESEEILSEDTQTRIQHKAKERRERMEKKADEDKIELQKAKDRLAPAEILLREGKLVESISFCGAILTEEMGKSSPRDGKRTMLLRQCIMQLLLIFCERHPDILRNWSHGNFFHQEYLDKVLRKIRDTDDVKLLKVIRDLAGYTTSCSVYSFPGPWISAQIYEVMLSMYGVQDQETLLALKYLAESYVYDGCDGHFRSVYPWPQREKWIHQHAAQLRKDLGADHPHALKYRYAMARTVLAEGSASEAKDLLREAFDGCVSASPDVHTDCDTFIDGLLEAYCEEYAGKGLTRDGYNGFRIDGAYVDELVQFCLGQEAYEEIDALVQGCAFPQKATNARSRDQAFANWFQFEIKGGCKIQPRLASYKAPRSHMYWEDSRMYFRTWNRVTLTPAYPEDPSPKSPVKIIVTKNSLKAQSCKTYPEKVHTGAQQLDQERDLVEALRKTEIWQLLESKRRTGDWKILLALRSLPGDSMNKDLIVWPAQHEFFVFPEDQWLVVTFDKSRFIRPSRDGEPRSDPDLNHPIPGNVDGEYATQSFDGLKCSSWLKDERAIRSGMEYSISDPGDHCIDITVPYVSYQHFQGSRAYDEGFTYTDYLTLVLAVMTKAEHHLYAVGRKWCATDRVRSIKKRNFPMGTLFHGRAVTTIEDLFWDEMNRREKWDRKFEQRMLDARTGSYFGGDVKMRIAALEKEKQQEDAARVEWDTKNAASL</sequence>
<evidence type="ECO:0000313" key="2">
    <source>
        <dbReference type="Proteomes" id="UP001172680"/>
    </source>
</evidence>
<protein>
    <submittedName>
        <fullName evidence="1">Uncharacterized protein</fullName>
    </submittedName>
</protein>
<accession>A0ACC2ZBN4</accession>
<dbReference type="Proteomes" id="UP001172680">
    <property type="component" value="Unassembled WGS sequence"/>
</dbReference>
<keyword evidence="2" id="KW-1185">Reference proteome</keyword>
<organism evidence="1 2">
    <name type="scientific">Coniosporium tulheliwenetii</name>
    <dbReference type="NCBI Taxonomy" id="3383036"/>
    <lineage>
        <taxon>Eukaryota</taxon>
        <taxon>Fungi</taxon>
        <taxon>Dikarya</taxon>
        <taxon>Ascomycota</taxon>
        <taxon>Pezizomycotina</taxon>
        <taxon>Dothideomycetes</taxon>
        <taxon>Dothideomycetes incertae sedis</taxon>
        <taxon>Coniosporium</taxon>
    </lineage>
</organism>
<evidence type="ECO:0000313" key="1">
    <source>
        <dbReference type="EMBL" id="KAJ9644708.1"/>
    </source>
</evidence>
<reference evidence="1" key="1">
    <citation type="submission" date="2022-10" db="EMBL/GenBank/DDBJ databases">
        <title>Culturing micro-colonial fungi from biological soil crusts in the Mojave desert and describing Neophaeococcomyces mojavensis, and introducing the new genera and species Taxawa tesnikishii.</title>
        <authorList>
            <person name="Kurbessoian T."/>
            <person name="Stajich J.E."/>
        </authorList>
    </citation>
    <scope>NUCLEOTIDE SEQUENCE</scope>
    <source>
        <strain evidence="1">JES_115</strain>
    </source>
</reference>
<gene>
    <name evidence="1" type="ORF">H2199_003671</name>
</gene>
<name>A0ACC2ZBN4_9PEZI</name>
<proteinExistence type="predicted"/>
<dbReference type="EMBL" id="JAPDRP010000009">
    <property type="protein sequence ID" value="KAJ9644708.1"/>
    <property type="molecule type" value="Genomic_DNA"/>
</dbReference>